<reference evidence="1 2" key="1">
    <citation type="submission" date="2019-09" db="EMBL/GenBank/DDBJ databases">
        <title>Isolation of a novel species in the genus Cupriavidus from patients with sepsis using whole genome sequencing.</title>
        <authorList>
            <person name="Kweon O.J."/>
            <person name="Lee M.-K."/>
        </authorList>
    </citation>
    <scope>NUCLEOTIDE SEQUENCE [LARGE SCALE GENOMIC DNA]</scope>
    <source>
        <strain evidence="1 2">MKL-01</strain>
    </source>
</reference>
<gene>
    <name evidence="1" type="ORF">F1599_09495</name>
</gene>
<organism evidence="1 2">
    <name type="scientific">Cupriavidus cauae</name>
    <dbReference type="NCBI Taxonomy" id="2608999"/>
    <lineage>
        <taxon>Bacteria</taxon>
        <taxon>Pseudomonadati</taxon>
        <taxon>Pseudomonadota</taxon>
        <taxon>Betaproteobacteria</taxon>
        <taxon>Burkholderiales</taxon>
        <taxon>Burkholderiaceae</taxon>
        <taxon>Cupriavidus</taxon>
    </lineage>
</organism>
<proteinExistence type="predicted"/>
<name>A0A5M8ATN4_9BURK</name>
<sequence>MHAFAELDGMDGTDRIGRMGLIGRIGRIGTEPLRLVIGQGYTVVCLQGAVWLTCESEDRAEAAQDIVLACGERFDARRTVTVIVSAIRRRPARIALTRRNTEDRLDCKKRLN</sequence>
<accession>A0A5M8ATN4</accession>
<dbReference type="Pfam" id="PF11142">
    <property type="entry name" value="DUF2917"/>
    <property type="match status" value="1"/>
</dbReference>
<dbReference type="InterPro" id="IPR021317">
    <property type="entry name" value="DUF2917"/>
</dbReference>
<evidence type="ECO:0000313" key="2">
    <source>
        <dbReference type="Proteomes" id="UP000324324"/>
    </source>
</evidence>
<protein>
    <submittedName>
        <fullName evidence="1">DUF2917 domain-containing protein</fullName>
    </submittedName>
</protein>
<evidence type="ECO:0000313" key="1">
    <source>
        <dbReference type="EMBL" id="KAA6126199.1"/>
    </source>
</evidence>
<dbReference type="AlphaFoldDB" id="A0A5M8ATN4"/>
<dbReference type="RefSeq" id="WP_150082865.1">
    <property type="nucleotide sequence ID" value="NZ_CP080294.1"/>
</dbReference>
<keyword evidence="2" id="KW-1185">Reference proteome</keyword>
<comment type="caution">
    <text evidence="1">The sequence shown here is derived from an EMBL/GenBank/DDBJ whole genome shotgun (WGS) entry which is preliminary data.</text>
</comment>
<dbReference type="EMBL" id="VWRN01000027">
    <property type="protein sequence ID" value="KAA6126199.1"/>
    <property type="molecule type" value="Genomic_DNA"/>
</dbReference>
<dbReference type="Proteomes" id="UP000324324">
    <property type="component" value="Unassembled WGS sequence"/>
</dbReference>